<comment type="caution">
    <text evidence="2">The sequence shown here is derived from an EMBL/GenBank/DDBJ whole genome shotgun (WGS) entry which is preliminary data.</text>
</comment>
<evidence type="ECO:0000259" key="1">
    <source>
        <dbReference type="Pfam" id="PF01272"/>
    </source>
</evidence>
<accession>A0A1A5YLN3</accession>
<evidence type="ECO:0000313" key="2">
    <source>
        <dbReference type="EMBL" id="OBR66295.1"/>
    </source>
</evidence>
<organism evidence="2 3">
    <name type="scientific">Paenibacillus oryzae</name>
    <dbReference type="NCBI Taxonomy" id="1844972"/>
    <lineage>
        <taxon>Bacteria</taxon>
        <taxon>Bacillati</taxon>
        <taxon>Bacillota</taxon>
        <taxon>Bacilli</taxon>
        <taxon>Bacillales</taxon>
        <taxon>Paenibacillaceae</taxon>
        <taxon>Paenibacillus</taxon>
    </lineage>
</organism>
<dbReference type="InterPro" id="IPR036953">
    <property type="entry name" value="GreA/GreB_C_sf"/>
</dbReference>
<dbReference type="Gene3D" id="3.10.50.30">
    <property type="entry name" value="Transcription elongation factor, GreA/GreB, C-terminal domain"/>
    <property type="match status" value="1"/>
</dbReference>
<gene>
    <name evidence="2" type="ORF">A7K91_23985</name>
</gene>
<dbReference type="SUPFAM" id="SSF54534">
    <property type="entry name" value="FKBP-like"/>
    <property type="match status" value="1"/>
</dbReference>
<dbReference type="EMBL" id="LYPA01000047">
    <property type="protein sequence ID" value="OBR66295.1"/>
    <property type="molecule type" value="Genomic_DNA"/>
</dbReference>
<dbReference type="AlphaFoldDB" id="A0A1A5YLN3"/>
<dbReference type="GO" id="GO:0003677">
    <property type="term" value="F:DNA binding"/>
    <property type="evidence" value="ECO:0007669"/>
    <property type="project" value="InterPro"/>
</dbReference>
<feature type="domain" description="Transcription elongation factor GreA/GreB C-terminal" evidence="1">
    <location>
        <begin position="64"/>
        <end position="137"/>
    </location>
</feature>
<dbReference type="GO" id="GO:0070063">
    <property type="term" value="F:RNA polymerase binding"/>
    <property type="evidence" value="ECO:0007669"/>
    <property type="project" value="InterPro"/>
</dbReference>
<dbReference type="InterPro" id="IPR023459">
    <property type="entry name" value="Tscrpt_elong_fac_GreA/B_fam"/>
</dbReference>
<dbReference type="PIRSF" id="PIRSF006092">
    <property type="entry name" value="GreA_GreB"/>
    <property type="match status" value="1"/>
</dbReference>
<dbReference type="RefSeq" id="WP_068681892.1">
    <property type="nucleotide sequence ID" value="NZ_LYPA01000047.1"/>
</dbReference>
<dbReference type="InterPro" id="IPR001437">
    <property type="entry name" value="Tscrpt_elong_fac_GreA/B_C"/>
</dbReference>
<evidence type="ECO:0000313" key="3">
    <source>
        <dbReference type="Proteomes" id="UP000092024"/>
    </source>
</evidence>
<keyword evidence="3" id="KW-1185">Reference proteome</keyword>
<dbReference type="Pfam" id="PF01272">
    <property type="entry name" value="GreA_GreB"/>
    <property type="match status" value="1"/>
</dbReference>
<dbReference type="Proteomes" id="UP000092024">
    <property type="component" value="Unassembled WGS sequence"/>
</dbReference>
<dbReference type="GO" id="GO:0032784">
    <property type="term" value="P:regulation of DNA-templated transcription elongation"/>
    <property type="evidence" value="ECO:0007669"/>
    <property type="project" value="InterPro"/>
</dbReference>
<name>A0A1A5YLN3_9BACL</name>
<reference evidence="2 3" key="1">
    <citation type="submission" date="2016-05" db="EMBL/GenBank/DDBJ databases">
        <title>Paenibacillus oryzae. sp. nov., isolated from the rice root.</title>
        <authorList>
            <person name="Zhang J."/>
            <person name="Zhang X."/>
        </authorList>
    </citation>
    <scope>NUCLEOTIDE SEQUENCE [LARGE SCALE GENOMIC DNA]</scope>
    <source>
        <strain evidence="2 3">1DrF-4</strain>
    </source>
</reference>
<dbReference type="STRING" id="1844972.A7K91_23985"/>
<sequence length="143" mass="16374">MSHSKQEKADRGAYHLQLLRLREEKLLFLNAHFPEYDNKRANADKMLDAYTDALDELLRSGEEPQNVVLIGSSVTVTYTEENMTDTFVIVFPDEADPEQNRISFLSPIAEKLLLRTWGDVIPVETPMDVFHVRIDRITVPVTA</sequence>
<protein>
    <recommendedName>
        <fullName evidence="1">Transcription elongation factor GreA/GreB C-terminal domain-containing protein</fullName>
    </recommendedName>
</protein>
<proteinExistence type="predicted"/>